<dbReference type="EMBL" id="AYSL01001662">
    <property type="protein sequence ID" value="KTF05638.1"/>
    <property type="molecule type" value="Genomic_DNA"/>
</dbReference>
<reference evidence="1" key="1">
    <citation type="submission" date="2013-11" db="EMBL/GenBank/DDBJ databases">
        <title>Microbial diversity, functional groups and degradation webs in Northern and Southern Mediterranean and Red Sea marine crude oil polluted sites.</title>
        <authorList>
            <person name="Daffonchio D."/>
            <person name="Mapelli F."/>
            <person name="Ferrer M."/>
            <person name="Richter M."/>
            <person name="Cherif A."/>
            <person name="Malkawi H.I."/>
            <person name="Yakimov M.M."/>
            <person name="Abdel-Fattah Y.R."/>
            <person name="Blaghen M."/>
            <person name="Golyshin P.N."/>
            <person name="Kalogerakis N."/>
            <person name="Boon N."/>
            <person name="Magagnini M."/>
            <person name="Fava F."/>
        </authorList>
    </citation>
    <scope>NUCLEOTIDE SEQUENCE</scope>
</reference>
<organism evidence="1">
    <name type="scientific">marine sediment metagenome</name>
    <dbReference type="NCBI Taxonomy" id="412755"/>
    <lineage>
        <taxon>unclassified sequences</taxon>
        <taxon>metagenomes</taxon>
        <taxon>ecological metagenomes</taxon>
    </lineage>
</organism>
<protein>
    <submittedName>
        <fullName evidence="1">Uncharacterized protein</fullName>
    </submittedName>
</protein>
<comment type="caution">
    <text evidence="1">The sequence shown here is derived from an EMBL/GenBank/DDBJ whole genome shotgun (WGS) entry which is preliminary data.</text>
</comment>
<feature type="non-terminal residue" evidence="1">
    <location>
        <position position="1"/>
    </location>
</feature>
<name>A0A1B6NQQ8_9ZZZZ</name>
<gene>
    <name evidence="1" type="ORF">MGSAQ_002866</name>
</gene>
<accession>A0A1B6NQQ8</accession>
<proteinExistence type="predicted"/>
<dbReference type="AlphaFoldDB" id="A0A1B6NQQ8"/>
<evidence type="ECO:0000313" key="1">
    <source>
        <dbReference type="EMBL" id="KTF05638.1"/>
    </source>
</evidence>
<sequence length="53" mass="5631">SGQTYTALSVEKGKFSAFSQDAQQLLADADSATQVIDAKGSDSFQVLMTRICT</sequence>